<feature type="domain" description="HTH cro/C1-type" evidence="3">
    <location>
        <begin position="38"/>
        <end position="94"/>
    </location>
</feature>
<name>A0ABQ2IMX8_9PSEU</name>
<feature type="compositionally biased region" description="Basic and acidic residues" evidence="1">
    <location>
        <begin position="1"/>
        <end position="26"/>
    </location>
</feature>
<keyword evidence="2" id="KW-0472">Membrane</keyword>
<sequence>MRSERQGVDNRSQGEIDMPRTERPLESADTELGRFAAELRKLRDQAGGPSYRALASRAHYSAATLSDAAGGKKLPSLAVTLAYARACGGDEQEWERRWRDIAAPPAPTGEAPYVGLQAFQKEDAARFHGREKLTARLVELTRIRPFVGVFGASGSGKSSLLRAGLLPRLEQALVFTPGVQPLDECAVRLAQLTGHSAVVLRSELTDPEALGLLIRQHDEDLVLVVDQFEEVFTLASPEQRDWFVQALMSAPHVVIGVRADFYGHVGRHPELVEALEGAQVLVGPLTTEELRRAIVEPAQHVGATVESALVARLVADVAGQAAALPLVQHALVETWHRRRGMTLSLVGYEEAGGVEHAIARTAEAVYSQLDEEQRQTARRTFLRLIALGEGTEDTKRRANREDLDAEVLDRLAGARLVTLTEQHAELTHEALIRSWPRLRDWIAEDREALRVHHQLTEAAREWDGDPDLLYQGARLAQAAELDGTSLTGPERAFLTASQAAGRRRVRRARAVITVLSVLVLLLAGTAVFAATKTREATLQRNDALAGRAATEVMRLIPADPLQAARLALAAYAVTPGQATRDAVLNADAARLAQNMSARSGLTNRSLSMQTDGELFVVTGTSGPARIVSRYDQTTDGPVIGTDVAQVLLTADDRRVFAFERSGVTGVWDVTDAARPKQVGVLPFGWGQVWVDVNRDGTRLTTTTLQGNGPGARASVWDLRDPAAPREFDLGSDRVAHVEVAPDGRRVALLERGDSVETKTVQIWDIGAGDAYRSTTMRVPGEFVEAAFSNDGRSLALRSTSEIVVWDVAGSPRQRVTVPRVPGDFTAQFAFSADDRQIAVLGKNAVEVWDVGGDGEAAGAGSFGAFRDPQGLRYRTREKAFAVVDAGQSTWTLSTDLEKVGNGLCREREIVLTDDEWRRYFPDVDRVPVC</sequence>
<dbReference type="SMART" id="SM00530">
    <property type="entry name" value="HTH_XRE"/>
    <property type="match status" value="1"/>
</dbReference>
<accession>A0ABQ2IMX8</accession>
<dbReference type="CDD" id="cd00093">
    <property type="entry name" value="HTH_XRE"/>
    <property type="match status" value="1"/>
</dbReference>
<dbReference type="InterPro" id="IPR015943">
    <property type="entry name" value="WD40/YVTN_repeat-like_dom_sf"/>
</dbReference>
<dbReference type="InterPro" id="IPR027417">
    <property type="entry name" value="P-loop_NTPase"/>
</dbReference>
<evidence type="ECO:0000259" key="3">
    <source>
        <dbReference type="SMART" id="SM00530"/>
    </source>
</evidence>
<evidence type="ECO:0000256" key="2">
    <source>
        <dbReference type="SAM" id="Phobius"/>
    </source>
</evidence>
<dbReference type="Pfam" id="PF20703">
    <property type="entry name" value="nSTAND1"/>
    <property type="match status" value="1"/>
</dbReference>
<keyword evidence="2" id="KW-0812">Transmembrane</keyword>
<protein>
    <recommendedName>
        <fullName evidence="3">HTH cro/C1-type domain-containing protein</fullName>
    </recommendedName>
</protein>
<dbReference type="InterPro" id="IPR011044">
    <property type="entry name" value="Quino_amine_DH_bsu"/>
</dbReference>
<organism evidence="4 5">
    <name type="scientific">Lentzea pudingi</name>
    <dbReference type="NCBI Taxonomy" id="1789439"/>
    <lineage>
        <taxon>Bacteria</taxon>
        <taxon>Bacillati</taxon>
        <taxon>Actinomycetota</taxon>
        <taxon>Actinomycetes</taxon>
        <taxon>Pseudonocardiales</taxon>
        <taxon>Pseudonocardiaceae</taxon>
        <taxon>Lentzea</taxon>
    </lineage>
</organism>
<comment type="caution">
    <text evidence="4">The sequence shown here is derived from an EMBL/GenBank/DDBJ whole genome shotgun (WGS) entry which is preliminary data.</text>
</comment>
<dbReference type="InterPro" id="IPR049052">
    <property type="entry name" value="nSTAND1"/>
</dbReference>
<keyword evidence="5" id="KW-1185">Reference proteome</keyword>
<dbReference type="Pfam" id="PF13560">
    <property type="entry name" value="HTH_31"/>
    <property type="match status" value="1"/>
</dbReference>
<dbReference type="SUPFAM" id="SSF52540">
    <property type="entry name" value="P-loop containing nucleoside triphosphate hydrolases"/>
    <property type="match status" value="1"/>
</dbReference>
<feature type="region of interest" description="Disordered" evidence="1">
    <location>
        <begin position="1"/>
        <end position="29"/>
    </location>
</feature>
<feature type="transmembrane region" description="Helical" evidence="2">
    <location>
        <begin position="510"/>
        <end position="530"/>
    </location>
</feature>
<evidence type="ECO:0000313" key="4">
    <source>
        <dbReference type="EMBL" id="GGN21757.1"/>
    </source>
</evidence>
<proteinExistence type="predicted"/>
<evidence type="ECO:0000313" key="5">
    <source>
        <dbReference type="Proteomes" id="UP000597656"/>
    </source>
</evidence>
<keyword evidence="2" id="KW-1133">Transmembrane helix</keyword>
<gene>
    <name evidence="4" type="ORF">GCM10011609_73820</name>
</gene>
<dbReference type="Gene3D" id="2.130.10.10">
    <property type="entry name" value="YVTN repeat-like/Quinoprotein amine dehydrogenase"/>
    <property type="match status" value="1"/>
</dbReference>
<dbReference type="InterPro" id="IPR001387">
    <property type="entry name" value="Cro/C1-type_HTH"/>
</dbReference>
<reference evidence="5" key="1">
    <citation type="journal article" date="2019" name="Int. J. Syst. Evol. Microbiol.">
        <title>The Global Catalogue of Microorganisms (GCM) 10K type strain sequencing project: providing services to taxonomists for standard genome sequencing and annotation.</title>
        <authorList>
            <consortium name="The Broad Institute Genomics Platform"/>
            <consortium name="The Broad Institute Genome Sequencing Center for Infectious Disease"/>
            <person name="Wu L."/>
            <person name="Ma J."/>
        </authorList>
    </citation>
    <scope>NUCLEOTIDE SEQUENCE [LARGE SCALE GENOMIC DNA]</scope>
    <source>
        <strain evidence="5">CGMCC 4.7319</strain>
    </source>
</reference>
<dbReference type="Proteomes" id="UP000597656">
    <property type="component" value="Unassembled WGS sequence"/>
</dbReference>
<dbReference type="SUPFAM" id="SSF50969">
    <property type="entry name" value="YVTN repeat-like/Quinoprotein amine dehydrogenase"/>
    <property type="match status" value="1"/>
</dbReference>
<dbReference type="EMBL" id="BMNC01000017">
    <property type="protein sequence ID" value="GGN21757.1"/>
    <property type="molecule type" value="Genomic_DNA"/>
</dbReference>
<evidence type="ECO:0000256" key="1">
    <source>
        <dbReference type="SAM" id="MobiDB-lite"/>
    </source>
</evidence>